<organism evidence="2 3">
    <name type="scientific">Thiothrix lacustris</name>
    <dbReference type="NCBI Taxonomy" id="525917"/>
    <lineage>
        <taxon>Bacteria</taxon>
        <taxon>Pseudomonadati</taxon>
        <taxon>Pseudomonadota</taxon>
        <taxon>Gammaproteobacteria</taxon>
        <taxon>Thiotrichales</taxon>
        <taxon>Thiotrichaceae</taxon>
        <taxon>Thiothrix</taxon>
    </lineage>
</organism>
<evidence type="ECO:0000256" key="1">
    <source>
        <dbReference type="SAM" id="Phobius"/>
    </source>
</evidence>
<gene>
    <name evidence="2" type="ORF">BWK73_34915</name>
</gene>
<keyword evidence="1" id="KW-0472">Membrane</keyword>
<dbReference type="AlphaFoldDB" id="A0A1Y1QGB2"/>
<comment type="caution">
    <text evidence="2">The sequence shown here is derived from an EMBL/GenBank/DDBJ whole genome shotgun (WGS) entry which is preliminary data.</text>
</comment>
<dbReference type="Proteomes" id="UP000192491">
    <property type="component" value="Unassembled WGS sequence"/>
</dbReference>
<feature type="transmembrane region" description="Helical" evidence="1">
    <location>
        <begin position="232"/>
        <end position="258"/>
    </location>
</feature>
<keyword evidence="1" id="KW-0812">Transmembrane</keyword>
<name>A0A1Y1QGB2_9GAMM</name>
<dbReference type="EMBL" id="MTEJ01000314">
    <property type="protein sequence ID" value="OQX04905.1"/>
    <property type="molecule type" value="Genomic_DNA"/>
</dbReference>
<accession>A0A1Y1QGB2</accession>
<evidence type="ECO:0000313" key="3">
    <source>
        <dbReference type="Proteomes" id="UP000192491"/>
    </source>
</evidence>
<keyword evidence="1" id="KW-1133">Transmembrane helix</keyword>
<protein>
    <recommendedName>
        <fullName evidence="4">Protein BatD</fullName>
    </recommendedName>
</protein>
<sequence length="337" mass="38190">MVAADLPWNIQLEDAQVWQRQRTTLTVEVQSTDRFATLEASLPRIEGVDVQALPATNEAGTDSKRVLRLSWQLSAHTPGKQTLQLPAIRYNLNGRDAAQWQPPAQTLEVQALPPYLPPTIPVGKVQIDSHLEPSGWLQPGHLAYWHISLRSDAVNTTQFPPILKQMHSSGVELFPAKVTKSAPSQLDYRIPFKPHRSGRLDLPTLQWHWFDPETARLEQTQYAPPTPWVVAWAWRVILAISGGMLLVVGLRTAGYTGYRHLRRWRSKWQVQQALRHHTEAQRVRQALDACSAAHGWPANLSTRQWLQHWELLYGANSSLQTALHHHDAQRFAPNSLG</sequence>
<evidence type="ECO:0008006" key="4">
    <source>
        <dbReference type="Google" id="ProtNLM"/>
    </source>
</evidence>
<evidence type="ECO:0000313" key="2">
    <source>
        <dbReference type="EMBL" id="OQX04905.1"/>
    </source>
</evidence>
<reference evidence="2 3" key="1">
    <citation type="submission" date="2017-01" db="EMBL/GenBank/DDBJ databases">
        <title>Novel large sulfur bacteria in the metagenomes of groundwater-fed chemosynthetic microbial mats in the Lake Huron basin.</title>
        <authorList>
            <person name="Sharrar A.M."/>
            <person name="Flood B.E."/>
            <person name="Bailey J.V."/>
            <person name="Jones D.S."/>
            <person name="Biddanda B."/>
            <person name="Ruberg S.A."/>
            <person name="Marcus D.N."/>
            <person name="Dick G.J."/>
        </authorList>
    </citation>
    <scope>NUCLEOTIDE SEQUENCE [LARGE SCALE GENOMIC DNA]</scope>
    <source>
        <strain evidence="2">A8</strain>
    </source>
</reference>
<proteinExistence type="predicted"/>